<comment type="similarity">
    <text evidence="2 5">Belongs to the RxLR effector family.</text>
</comment>
<protein>
    <recommendedName>
        <fullName evidence="5">RxLR effector protein</fullName>
    </recommendedName>
</protein>
<keyword evidence="4 5" id="KW-0732">Signal</keyword>
<evidence type="ECO:0000256" key="3">
    <source>
        <dbReference type="ARBA" id="ARBA00022525"/>
    </source>
</evidence>
<reference evidence="7" key="1">
    <citation type="submission" date="2017-03" db="EMBL/GenBank/DDBJ databases">
        <title>Phytopthora megakarya and P. palmivora, two closely related causual agents of cacao black pod achieved similar genome size and gene model numbers by different mechanisms.</title>
        <authorList>
            <person name="Ali S."/>
            <person name="Shao J."/>
            <person name="Larry D.J."/>
            <person name="Kronmiller B."/>
            <person name="Shen D."/>
            <person name="Strem M.D."/>
            <person name="Melnick R.L."/>
            <person name="Guiltinan M.J."/>
            <person name="Tyler B.M."/>
            <person name="Meinhardt L.W."/>
            <person name="Bailey B.A."/>
        </authorList>
    </citation>
    <scope>NUCLEOTIDE SEQUENCE [LARGE SCALE GENOMIC DNA]</scope>
    <source>
        <strain evidence="7">zdho120</strain>
    </source>
</reference>
<dbReference type="AlphaFoldDB" id="A0A225UW74"/>
<dbReference type="EMBL" id="NBNE01010717">
    <property type="protein sequence ID" value="OWY97211.1"/>
    <property type="molecule type" value="Genomic_DNA"/>
</dbReference>
<name>A0A225UW74_9STRA</name>
<dbReference type="InterPro" id="IPR031825">
    <property type="entry name" value="RXLR"/>
</dbReference>
<evidence type="ECO:0000256" key="2">
    <source>
        <dbReference type="ARBA" id="ARBA00010400"/>
    </source>
</evidence>
<evidence type="ECO:0000256" key="4">
    <source>
        <dbReference type="ARBA" id="ARBA00022729"/>
    </source>
</evidence>
<evidence type="ECO:0000313" key="6">
    <source>
        <dbReference type="EMBL" id="OWY97211.1"/>
    </source>
</evidence>
<sequence>MHLYHCAVFIANIALFGSICTTSAAMDVEKSNVMPSNPSLRAQTLIETTNRDIVERSLRQKKKTLGDDHASIEERGWLSNLLGYKLNLSTISDEGIAKIMASDTAKEKAFNYLNRRDVD</sequence>
<keyword evidence="7" id="KW-1185">Reference proteome</keyword>
<organism evidence="6 7">
    <name type="scientific">Phytophthora megakarya</name>
    <dbReference type="NCBI Taxonomy" id="4795"/>
    <lineage>
        <taxon>Eukaryota</taxon>
        <taxon>Sar</taxon>
        <taxon>Stramenopiles</taxon>
        <taxon>Oomycota</taxon>
        <taxon>Peronosporomycetes</taxon>
        <taxon>Peronosporales</taxon>
        <taxon>Peronosporaceae</taxon>
        <taxon>Phytophthora</taxon>
    </lineage>
</organism>
<comment type="function">
    <text evidence="5">Effector that suppresses plant defense responses during pathogen infection.</text>
</comment>
<evidence type="ECO:0000256" key="5">
    <source>
        <dbReference type="RuleBase" id="RU367124"/>
    </source>
</evidence>
<dbReference type="Proteomes" id="UP000198211">
    <property type="component" value="Unassembled WGS sequence"/>
</dbReference>
<comment type="domain">
    <text evidence="5">The RxLR-dEER motif acts to carry the protein into the host cell cytoplasm through binding to cell surface phosphatidylinositol-3-phosphate.</text>
</comment>
<gene>
    <name evidence="6" type="ORF">PHMEG_00032317</name>
</gene>
<comment type="caution">
    <text evidence="6">The sequence shown here is derived from an EMBL/GenBank/DDBJ whole genome shotgun (WGS) entry which is preliminary data.</text>
</comment>
<feature type="signal peptide" evidence="5">
    <location>
        <begin position="1"/>
        <end position="25"/>
    </location>
</feature>
<comment type="subcellular location">
    <subcellularLocation>
        <location evidence="1 5">Secreted</location>
    </subcellularLocation>
</comment>
<accession>A0A225UW74</accession>
<keyword evidence="3 5" id="KW-0964">Secreted</keyword>
<dbReference type="Pfam" id="PF16810">
    <property type="entry name" value="RXLR"/>
    <property type="match status" value="1"/>
</dbReference>
<evidence type="ECO:0000256" key="1">
    <source>
        <dbReference type="ARBA" id="ARBA00004613"/>
    </source>
</evidence>
<evidence type="ECO:0000313" key="7">
    <source>
        <dbReference type="Proteomes" id="UP000198211"/>
    </source>
</evidence>
<feature type="chain" id="PRO_5045002543" description="RxLR effector protein" evidence="5">
    <location>
        <begin position="26"/>
        <end position="119"/>
    </location>
</feature>
<proteinExistence type="inferred from homology"/>